<protein>
    <submittedName>
        <fullName evidence="1">Uncharacterized protein</fullName>
    </submittedName>
</protein>
<comment type="caution">
    <text evidence="1">The sequence shown here is derived from an EMBL/GenBank/DDBJ whole genome shotgun (WGS) entry which is preliminary data.</text>
</comment>
<organism evidence="1 2">
    <name type="scientific">Smallanthus sonchifolius</name>
    <dbReference type="NCBI Taxonomy" id="185202"/>
    <lineage>
        <taxon>Eukaryota</taxon>
        <taxon>Viridiplantae</taxon>
        <taxon>Streptophyta</taxon>
        <taxon>Embryophyta</taxon>
        <taxon>Tracheophyta</taxon>
        <taxon>Spermatophyta</taxon>
        <taxon>Magnoliopsida</taxon>
        <taxon>eudicotyledons</taxon>
        <taxon>Gunneridae</taxon>
        <taxon>Pentapetalae</taxon>
        <taxon>asterids</taxon>
        <taxon>campanulids</taxon>
        <taxon>Asterales</taxon>
        <taxon>Asteraceae</taxon>
        <taxon>Asteroideae</taxon>
        <taxon>Heliantheae alliance</taxon>
        <taxon>Millerieae</taxon>
        <taxon>Smallanthus</taxon>
    </lineage>
</organism>
<evidence type="ECO:0000313" key="2">
    <source>
        <dbReference type="Proteomes" id="UP001056120"/>
    </source>
</evidence>
<gene>
    <name evidence="1" type="ORF">L1987_18510</name>
</gene>
<keyword evidence="2" id="KW-1185">Reference proteome</keyword>
<evidence type="ECO:0000313" key="1">
    <source>
        <dbReference type="EMBL" id="KAI3813776.1"/>
    </source>
</evidence>
<proteinExistence type="predicted"/>
<dbReference type="EMBL" id="CM042023">
    <property type="protein sequence ID" value="KAI3813776.1"/>
    <property type="molecule type" value="Genomic_DNA"/>
</dbReference>
<sequence>MLFCIRCGARVWTRRRIETSITTFALGILVPKSYILPMGSDLYLQPFTSLVADAHKVGLEVFASYFANGNLFALLSKLGPKQNSRYTYHSASSITVTQAVIIRLGFLSPPRSRLKGWIHHWSSQVWNMCYRSPVLPVLSIQQNCMGPISHTATPLDMCYSTNLGPSRAILLVIIYVEVTSRHILFGIVNGQCVDNLKSKASDVNSSSLPGLNIVTNRDIIGIYLANLIRLHWKRASRTNRGLMLASPLRPVHDDKTDGSSIPLLRPQDLR</sequence>
<name>A0ACB9J204_9ASTR</name>
<reference evidence="2" key="1">
    <citation type="journal article" date="2022" name="Mol. Ecol. Resour.">
        <title>The genomes of chicory, endive, great burdock and yacon provide insights into Asteraceae palaeo-polyploidization history and plant inulin production.</title>
        <authorList>
            <person name="Fan W."/>
            <person name="Wang S."/>
            <person name="Wang H."/>
            <person name="Wang A."/>
            <person name="Jiang F."/>
            <person name="Liu H."/>
            <person name="Zhao H."/>
            <person name="Xu D."/>
            <person name="Zhang Y."/>
        </authorList>
    </citation>
    <scope>NUCLEOTIDE SEQUENCE [LARGE SCALE GENOMIC DNA]</scope>
    <source>
        <strain evidence="2">cv. Yunnan</strain>
    </source>
</reference>
<accession>A0ACB9J204</accession>
<dbReference type="Proteomes" id="UP001056120">
    <property type="component" value="Linkage Group LG06"/>
</dbReference>
<reference evidence="1 2" key="2">
    <citation type="journal article" date="2022" name="Mol. Ecol. Resour.">
        <title>The genomes of chicory, endive, great burdock and yacon provide insights into Asteraceae paleo-polyploidization history and plant inulin production.</title>
        <authorList>
            <person name="Fan W."/>
            <person name="Wang S."/>
            <person name="Wang H."/>
            <person name="Wang A."/>
            <person name="Jiang F."/>
            <person name="Liu H."/>
            <person name="Zhao H."/>
            <person name="Xu D."/>
            <person name="Zhang Y."/>
        </authorList>
    </citation>
    <scope>NUCLEOTIDE SEQUENCE [LARGE SCALE GENOMIC DNA]</scope>
    <source>
        <strain evidence="2">cv. Yunnan</strain>
        <tissue evidence="1">Leaves</tissue>
    </source>
</reference>